<evidence type="ECO:0000259" key="4">
    <source>
        <dbReference type="Pfam" id="PF14331"/>
    </source>
</evidence>
<gene>
    <name evidence="6" type="primary">tssM</name>
    <name evidence="6" type="ORF">ORJ04_02400</name>
</gene>
<keyword evidence="7" id="KW-1185">Reference proteome</keyword>
<evidence type="ECO:0000313" key="7">
    <source>
        <dbReference type="Proteomes" id="UP001231109"/>
    </source>
</evidence>
<dbReference type="Proteomes" id="UP001231109">
    <property type="component" value="Unassembled WGS sequence"/>
</dbReference>
<dbReference type="InterPro" id="IPR017731">
    <property type="entry name" value="TssM1-like"/>
</dbReference>
<dbReference type="InterPro" id="IPR025743">
    <property type="entry name" value="TssM1_N"/>
</dbReference>
<evidence type="ECO:0000313" key="6">
    <source>
        <dbReference type="EMBL" id="MDP5134794.1"/>
    </source>
</evidence>
<dbReference type="Pfam" id="PF21070">
    <property type="entry name" value="IcmF_helical"/>
    <property type="match status" value="1"/>
</dbReference>
<sequence>MRVKTALKSVFRAMKSGIFITVVGLLALALLIWFGGPLLAIAGYEPLASATARLVTLLVIALIWGGSHYIKGLRESRSHKQAVDTLLNGEEHQQHDELARRDIEVLRERMQKALDILKHARFSKARDIYQLPWYMLIGPPGSGKTTTLFNSGLEFPLKEHMGADAIEGIGGTRQCDWWFTNQAVLIDTAGRYTTQDSHAGQDSTAWQGFLGLLRKNRPRRPINGVIVFVSLADLLNQTRTERNLHARAIKQRVQELQNQLGMTFPVYVMFTKADLIAGFTEYFDNLSEEEREQVWGMTFDASQDDNDKGVVAQFNKEFHAIINRLTQRLYSRLQFEHDLENRAAIFEFPRQLRLLQSAADDFLKEIFAPNPFEKATMLRGVYIASATQEGVPIDRIMSQLGANFGLAEPPLRRQTGEGKGYFIKRFFEEIVIPERELASVNMQHKTRHRWIRRGALAGTAIAATWLLVAWAGSYNWNTELVDEVAGSINAYEKMTASGRQNDDIVVLNEQLNLLRDLPAGYSGVLPTDGPKNLGLYQGDKLGQAAKTAYEYGLYHSFVPYLLQSLTAEMQLNAQHRDYLYETLKAYLMLFQPEQFDIEQVSSWFALYVERQFPSEVNLPLRLSLQNHLQALLESGVKGAQYDESAVIAARELLLTVPLAERAYQRIRTELVKSHIPDFRLIDVLGTDGVKVVQRKSGLPLQQGIPGLYTYKGFHGLFNVEKRRIIKSLMEEGWVYGEQNDDGVVSTDSTLSDKVTEKYLRDYAYLWQELLDDITISKVTNVEQGVFVTKVLSGPEQPVQNIIRAVQQNVRLTSLPESAQANMAKDVAGKVAQTQFSSQTTRITRLLPDDMSALSEQLPGKYVERAFTDLLNISEAKLEQIAQTSGMYHDYLERLYIPGGMARQAYVNQLNGEGGNELSVALRRLKSDIPAPFSDWLGELSVNTSELFAKGSRQFINEAWQGTVLAEYKQALSGRYPLNRRSDKDIKLRDFERFFGYDGTLDSFFKEYLQSFVNTSRSNWTFKKDIGLDQSVLQTFQRAAQIRSAFFEDGSQKLKVGFSLKPVYLDRHITHLLVELDGQELSYRHGPTRSKQFFWPGDRNKLETRLVFTPANSGLSSNITEKGEWSWFRLLDQLAQSRPQTRTDRILHLAVQGNKARVELVPDTVNNPFWNNALETFSCPASL</sequence>
<reference evidence="6 7" key="1">
    <citation type="submission" date="2022-11" db="EMBL/GenBank/DDBJ databases">
        <title>Viruses from the air-sea interface of a natural surface slick.</title>
        <authorList>
            <person name="Rahlff J."/>
            <person name="Holmfeldt K."/>
        </authorList>
    </citation>
    <scope>NUCLEOTIDE SEQUENCE [LARGE SCALE GENOMIC DNA]</scope>
    <source>
        <strain evidence="6 7">SMS4</strain>
    </source>
</reference>
<evidence type="ECO:0000259" key="2">
    <source>
        <dbReference type="Pfam" id="PF06744"/>
    </source>
</evidence>
<evidence type="ECO:0000256" key="1">
    <source>
        <dbReference type="SAM" id="Phobius"/>
    </source>
</evidence>
<comment type="caution">
    <text evidence="6">The sequence shown here is derived from an EMBL/GenBank/DDBJ whole genome shotgun (WGS) entry which is preliminary data.</text>
</comment>
<dbReference type="InterPro" id="IPR010623">
    <property type="entry name" value="IcmF_C"/>
</dbReference>
<dbReference type="Pfam" id="PF06761">
    <property type="entry name" value="IcmF-related"/>
    <property type="match status" value="1"/>
</dbReference>
<dbReference type="InterPro" id="IPR053156">
    <property type="entry name" value="T6SS_TssM-like"/>
</dbReference>
<dbReference type="InterPro" id="IPR027417">
    <property type="entry name" value="P-loop_NTPase"/>
</dbReference>
<feature type="domain" description="IcmF-related" evidence="3">
    <location>
        <begin position="510"/>
        <end position="809"/>
    </location>
</feature>
<feature type="domain" description="Type VI secretion system IcmF C-terminal" evidence="2">
    <location>
        <begin position="1057"/>
        <end position="1160"/>
    </location>
</feature>
<dbReference type="PANTHER" id="PTHR36153:SF1">
    <property type="entry name" value="TYPE VI SECRETION SYSTEM COMPONENT TSSM1"/>
    <property type="match status" value="1"/>
</dbReference>
<dbReference type="RefSeq" id="WP_305973559.1">
    <property type="nucleotide sequence ID" value="NZ_JAPJDZ010000003.1"/>
</dbReference>
<evidence type="ECO:0000259" key="3">
    <source>
        <dbReference type="Pfam" id="PF06761"/>
    </source>
</evidence>
<dbReference type="NCBIfam" id="TIGR03348">
    <property type="entry name" value="VI_IcmF"/>
    <property type="match status" value="1"/>
</dbReference>
<feature type="domain" description="Type VI secretion system component TssM1 N-terminal" evidence="4">
    <location>
        <begin position="201"/>
        <end position="458"/>
    </location>
</feature>
<dbReference type="Pfam" id="PF06744">
    <property type="entry name" value="IcmF_C"/>
    <property type="match status" value="1"/>
</dbReference>
<feature type="transmembrane region" description="Helical" evidence="1">
    <location>
        <begin position="50"/>
        <end position="70"/>
    </location>
</feature>
<evidence type="ECO:0000259" key="5">
    <source>
        <dbReference type="Pfam" id="PF21070"/>
    </source>
</evidence>
<keyword evidence="1" id="KW-0812">Transmembrane</keyword>
<dbReference type="Pfam" id="PF14331">
    <property type="entry name" value="IcmF-related_N"/>
    <property type="match status" value="1"/>
</dbReference>
<accession>A0ABT9HUJ1</accession>
<dbReference type="InterPro" id="IPR009612">
    <property type="entry name" value="IcmF-rel"/>
</dbReference>
<feature type="transmembrane region" description="Helical" evidence="1">
    <location>
        <begin position="454"/>
        <end position="472"/>
    </location>
</feature>
<feature type="domain" description="Type VI secretion system component TssM1 helical" evidence="5">
    <location>
        <begin position="954"/>
        <end position="1050"/>
    </location>
</feature>
<dbReference type="EMBL" id="JAPJDZ010000003">
    <property type="protein sequence ID" value="MDP5134794.1"/>
    <property type="molecule type" value="Genomic_DNA"/>
</dbReference>
<protein>
    <submittedName>
        <fullName evidence="6">Type VI secretion system membrane subunit TssM</fullName>
    </submittedName>
</protein>
<name>A0ABT9HUJ1_9GAMM</name>
<organism evidence="6 7">
    <name type="scientific">Rheinheimera baltica</name>
    <dbReference type="NCBI Taxonomy" id="67576"/>
    <lineage>
        <taxon>Bacteria</taxon>
        <taxon>Pseudomonadati</taxon>
        <taxon>Pseudomonadota</taxon>
        <taxon>Gammaproteobacteria</taxon>
        <taxon>Chromatiales</taxon>
        <taxon>Chromatiaceae</taxon>
        <taxon>Rheinheimera</taxon>
    </lineage>
</organism>
<keyword evidence="1" id="KW-1133">Transmembrane helix</keyword>
<keyword evidence="1" id="KW-0472">Membrane</keyword>
<proteinExistence type="predicted"/>
<dbReference type="PANTHER" id="PTHR36153">
    <property type="entry name" value="INNER MEMBRANE PROTEIN-RELATED"/>
    <property type="match status" value="1"/>
</dbReference>
<dbReference type="SUPFAM" id="SSF52540">
    <property type="entry name" value="P-loop containing nucleoside triphosphate hydrolases"/>
    <property type="match status" value="1"/>
</dbReference>
<dbReference type="InterPro" id="IPR048677">
    <property type="entry name" value="TssM1_hel"/>
</dbReference>